<evidence type="ECO:0000256" key="5">
    <source>
        <dbReference type="ARBA" id="ARBA00023002"/>
    </source>
</evidence>
<comment type="similarity">
    <text evidence="2 9">Belongs to the cytochrome P450 family.</text>
</comment>
<dbReference type="GO" id="GO:0016705">
    <property type="term" value="F:oxidoreductase activity, acting on paired donors, with incorporation or reduction of molecular oxygen"/>
    <property type="evidence" value="ECO:0007669"/>
    <property type="project" value="InterPro"/>
</dbReference>
<dbReference type="OMA" id="HIEVPMH"/>
<dbReference type="GO" id="GO:0005506">
    <property type="term" value="F:iron ion binding"/>
    <property type="evidence" value="ECO:0007669"/>
    <property type="project" value="InterPro"/>
</dbReference>
<dbReference type="PANTHER" id="PTHR46206">
    <property type="entry name" value="CYTOCHROME P450"/>
    <property type="match status" value="1"/>
</dbReference>
<dbReference type="PANTHER" id="PTHR46206:SF1">
    <property type="entry name" value="P450, PUTATIVE (EUROFUNG)-RELATED"/>
    <property type="match status" value="1"/>
</dbReference>
<evidence type="ECO:0000256" key="7">
    <source>
        <dbReference type="ARBA" id="ARBA00023033"/>
    </source>
</evidence>
<evidence type="ECO:0000256" key="2">
    <source>
        <dbReference type="ARBA" id="ARBA00010617"/>
    </source>
</evidence>
<accession>A0A1S8A761</accession>
<dbReference type="PROSITE" id="PS00086">
    <property type="entry name" value="CYTOCHROME_P450"/>
    <property type="match status" value="1"/>
</dbReference>
<keyword evidence="4 8" id="KW-0479">Metal-binding</keyword>
<dbReference type="AlphaFoldDB" id="A0A1S8A761"/>
<dbReference type="InterPro" id="IPR001128">
    <property type="entry name" value="Cyt_P450"/>
</dbReference>
<dbReference type="STRING" id="77044.A0A1S8A761"/>
<reference evidence="10" key="1">
    <citation type="submission" date="2016-03" db="EMBL/GenBank/DDBJ databases">
        <title>Draft genome sequence of Rosellinia necatrix.</title>
        <authorList>
            <person name="Kanematsu S."/>
        </authorList>
    </citation>
    <scope>NUCLEOTIDE SEQUENCE [LARGE SCALE GENOMIC DNA]</scope>
    <source>
        <strain evidence="10">W97</strain>
    </source>
</reference>
<dbReference type="EMBL" id="DF977461">
    <property type="protein sequence ID" value="GAW25926.1"/>
    <property type="molecule type" value="Genomic_DNA"/>
</dbReference>
<keyword evidence="5 9" id="KW-0560">Oxidoreductase</keyword>
<dbReference type="Gene3D" id="1.10.630.10">
    <property type="entry name" value="Cytochrome P450"/>
    <property type="match status" value="1"/>
</dbReference>
<dbReference type="InterPro" id="IPR002403">
    <property type="entry name" value="Cyt_P450_E_grp-IV"/>
</dbReference>
<dbReference type="Proteomes" id="UP000054516">
    <property type="component" value="Unassembled WGS sequence"/>
</dbReference>
<evidence type="ECO:0000256" key="1">
    <source>
        <dbReference type="ARBA" id="ARBA00001971"/>
    </source>
</evidence>
<dbReference type="OrthoDB" id="1844152at2759"/>
<evidence type="ECO:0000256" key="4">
    <source>
        <dbReference type="ARBA" id="ARBA00022723"/>
    </source>
</evidence>
<dbReference type="InterPro" id="IPR036396">
    <property type="entry name" value="Cyt_P450_sf"/>
</dbReference>
<organism evidence="10">
    <name type="scientific">Rosellinia necatrix</name>
    <name type="common">White root-rot fungus</name>
    <dbReference type="NCBI Taxonomy" id="77044"/>
    <lineage>
        <taxon>Eukaryota</taxon>
        <taxon>Fungi</taxon>
        <taxon>Dikarya</taxon>
        <taxon>Ascomycota</taxon>
        <taxon>Pezizomycotina</taxon>
        <taxon>Sordariomycetes</taxon>
        <taxon>Xylariomycetidae</taxon>
        <taxon>Xylariales</taxon>
        <taxon>Xylariaceae</taxon>
        <taxon>Rosellinia</taxon>
    </lineage>
</organism>
<evidence type="ECO:0000256" key="8">
    <source>
        <dbReference type="PIRSR" id="PIRSR602403-1"/>
    </source>
</evidence>
<keyword evidence="11" id="KW-1185">Reference proteome</keyword>
<protein>
    <submittedName>
        <fullName evidence="10">Putative cytochrome P450</fullName>
    </submittedName>
</protein>
<gene>
    <name evidence="10" type="ORF">SAMD00023353_1600340</name>
</gene>
<keyword evidence="6 8" id="KW-0408">Iron</keyword>
<keyword evidence="7 9" id="KW-0503">Monooxygenase</keyword>
<evidence type="ECO:0000313" key="11">
    <source>
        <dbReference type="Proteomes" id="UP000054516"/>
    </source>
</evidence>
<evidence type="ECO:0000256" key="6">
    <source>
        <dbReference type="ARBA" id="ARBA00023004"/>
    </source>
</evidence>
<feature type="binding site" description="axial binding residue" evidence="8">
    <location>
        <position position="165"/>
    </location>
    <ligand>
        <name>heme</name>
        <dbReference type="ChEBI" id="CHEBI:30413"/>
    </ligand>
    <ligandPart>
        <name>Fe</name>
        <dbReference type="ChEBI" id="CHEBI:18248"/>
    </ligandPart>
</feature>
<name>A0A1S8A761_ROSNE</name>
<evidence type="ECO:0000256" key="3">
    <source>
        <dbReference type="ARBA" id="ARBA00022617"/>
    </source>
</evidence>
<evidence type="ECO:0000256" key="9">
    <source>
        <dbReference type="RuleBase" id="RU000461"/>
    </source>
</evidence>
<comment type="cofactor">
    <cofactor evidence="1 8">
        <name>heme</name>
        <dbReference type="ChEBI" id="CHEBI:30413"/>
    </cofactor>
</comment>
<dbReference type="SUPFAM" id="SSF48264">
    <property type="entry name" value="Cytochrome P450"/>
    <property type="match status" value="1"/>
</dbReference>
<dbReference type="GO" id="GO:0004497">
    <property type="term" value="F:monooxygenase activity"/>
    <property type="evidence" value="ECO:0007669"/>
    <property type="project" value="UniProtKB-KW"/>
</dbReference>
<proteinExistence type="inferred from homology"/>
<dbReference type="PRINTS" id="PR00465">
    <property type="entry name" value="EP450IV"/>
</dbReference>
<dbReference type="GO" id="GO:0020037">
    <property type="term" value="F:heme binding"/>
    <property type="evidence" value="ECO:0007669"/>
    <property type="project" value="InterPro"/>
</dbReference>
<dbReference type="Pfam" id="PF00067">
    <property type="entry name" value="p450"/>
    <property type="match status" value="1"/>
</dbReference>
<sequence length="218" mass="24401">MFVFANGWIFSHAVLDIYSSQDGDGNKVVRTLEAECRRVSARYDSLFTKEAVNALHDMDSAVRESVRLNGVVARIMPFNVISGDAIELSHGVRIPAGSDVRSVYPVRMVHLDPDLYPNAEQFDAFRFSREFDLTNLRGDFSAAVRETTTTISTSFLPFGYGRHACPGRWYATLLVKQALGHVLLNYNVQVLNKPTKKTSILHFMAPPQSTKLLVTAKF</sequence>
<dbReference type="InterPro" id="IPR017972">
    <property type="entry name" value="Cyt_P450_CS"/>
</dbReference>
<keyword evidence="3 8" id="KW-0349">Heme</keyword>
<evidence type="ECO:0000313" key="10">
    <source>
        <dbReference type="EMBL" id="GAW25926.1"/>
    </source>
</evidence>